<evidence type="ECO:0000313" key="6">
    <source>
        <dbReference type="Proteomes" id="UP000326505"/>
    </source>
</evidence>
<keyword evidence="7" id="KW-1185">Reference proteome</keyword>
<evidence type="ECO:0000313" key="7">
    <source>
        <dbReference type="Proteomes" id="UP000549009"/>
    </source>
</evidence>
<sequence>MLPFPVRVALAEPVTDLPHGEYAFEWKLDGHRLLLASTEVGPLVQAGRSGRNITGLFPDLAAVAERLEVGTVLDGEGVVHNDGRIDFGAMQSRALAAPRRAADLAHRLPAHFVAFDVIVDRGQDRRGWPYHRRRALLEDLVAPIGPPLQVVPMTRDRAQALAWLADEDLAAAGVEGVLAKPWTQAYPGGRRGWLKLRPSAPRDAVAVGYTGRARAPARLIIDFGDHLALSTPLSVELRHHLAQALQASTSRRPETARLEDGTEYWQLPQPLSVEVDHGTTRHAATTVRRLRPDLAD</sequence>
<gene>
    <name evidence="5" type="ORF">CP982_07200</name>
    <name evidence="4" type="ORF">FHS40_007380</name>
</gene>
<dbReference type="GO" id="GO:0005524">
    <property type="term" value="F:ATP binding"/>
    <property type="evidence" value="ECO:0007669"/>
    <property type="project" value="InterPro"/>
</dbReference>
<dbReference type="EMBL" id="JACHJD010000018">
    <property type="protein sequence ID" value="MBB5108259.1"/>
    <property type="molecule type" value="Genomic_DNA"/>
</dbReference>
<dbReference type="AlphaFoldDB" id="A0A5P2X661"/>
<dbReference type="Pfam" id="PF01068">
    <property type="entry name" value="DNA_ligase_A_M"/>
    <property type="match status" value="1"/>
</dbReference>
<dbReference type="GO" id="GO:0003910">
    <property type="term" value="F:DNA ligase (ATP) activity"/>
    <property type="evidence" value="ECO:0007669"/>
    <property type="project" value="InterPro"/>
</dbReference>
<evidence type="ECO:0000256" key="2">
    <source>
        <dbReference type="ARBA" id="ARBA00022598"/>
    </source>
</evidence>
<evidence type="ECO:0000313" key="5">
    <source>
        <dbReference type="EMBL" id="QEV58520.1"/>
    </source>
</evidence>
<accession>A0A5P2X661</accession>
<dbReference type="Gene3D" id="3.30.470.30">
    <property type="entry name" value="DNA ligase/mRNA capping enzyme"/>
    <property type="match status" value="1"/>
</dbReference>
<dbReference type="GO" id="GO:0006281">
    <property type="term" value="P:DNA repair"/>
    <property type="evidence" value="ECO:0007669"/>
    <property type="project" value="InterPro"/>
</dbReference>
<proteinExistence type="inferred from homology"/>
<keyword evidence="2 5" id="KW-0436">Ligase</keyword>
<dbReference type="Proteomes" id="UP000326505">
    <property type="component" value="Chromosome"/>
</dbReference>
<reference evidence="4 7" key="2">
    <citation type="submission" date="2020-08" db="EMBL/GenBank/DDBJ databases">
        <title>Genomic Encyclopedia of Type Strains, Phase III (KMG-III): the genomes of soil and plant-associated and newly described type strains.</title>
        <authorList>
            <person name="Whitman W."/>
        </authorList>
    </citation>
    <scope>NUCLEOTIDE SEQUENCE [LARGE SCALE GENOMIC DNA]</scope>
    <source>
        <strain evidence="4 7">CECT 3146</strain>
    </source>
</reference>
<dbReference type="Gene3D" id="3.30.1490.70">
    <property type="match status" value="1"/>
</dbReference>
<dbReference type="OrthoDB" id="9770771at2"/>
<dbReference type="PANTHER" id="PTHR45674:SF4">
    <property type="entry name" value="DNA LIGASE 1"/>
    <property type="match status" value="1"/>
</dbReference>
<reference evidence="5 6" key="1">
    <citation type="submission" date="2017-09" db="EMBL/GenBank/DDBJ databases">
        <authorList>
            <person name="Lee N."/>
            <person name="Cho B.-K."/>
        </authorList>
    </citation>
    <scope>NUCLEOTIDE SEQUENCE [LARGE SCALE GENOMIC DNA]</scope>
    <source>
        <strain evidence="5 6">ATCC 27465</strain>
    </source>
</reference>
<evidence type="ECO:0000259" key="3">
    <source>
        <dbReference type="PROSITE" id="PS50160"/>
    </source>
</evidence>
<dbReference type="PANTHER" id="PTHR45674">
    <property type="entry name" value="DNA LIGASE 1/3 FAMILY MEMBER"/>
    <property type="match status" value="1"/>
</dbReference>
<evidence type="ECO:0000313" key="4">
    <source>
        <dbReference type="EMBL" id="MBB5108259.1"/>
    </source>
</evidence>
<organism evidence="5 6">
    <name type="scientific">Streptomyces spectabilis</name>
    <dbReference type="NCBI Taxonomy" id="68270"/>
    <lineage>
        <taxon>Bacteria</taxon>
        <taxon>Bacillati</taxon>
        <taxon>Actinomycetota</taxon>
        <taxon>Actinomycetes</taxon>
        <taxon>Kitasatosporales</taxon>
        <taxon>Streptomycetaceae</taxon>
        <taxon>Streptomyces</taxon>
    </lineage>
</organism>
<dbReference type="EMBL" id="CP023690">
    <property type="protein sequence ID" value="QEV58520.1"/>
    <property type="molecule type" value="Genomic_DNA"/>
</dbReference>
<name>A0A5P2X661_STRST</name>
<dbReference type="InterPro" id="IPR050191">
    <property type="entry name" value="ATP-dep_DNA_ligase"/>
</dbReference>
<feature type="domain" description="ATP-dependent DNA ligase family profile" evidence="3">
    <location>
        <begin position="112"/>
        <end position="199"/>
    </location>
</feature>
<dbReference type="InterPro" id="IPR012310">
    <property type="entry name" value="DNA_ligase_ATP-dep_cent"/>
</dbReference>
<dbReference type="SUPFAM" id="SSF56091">
    <property type="entry name" value="DNA ligase/mRNA capping enzyme, catalytic domain"/>
    <property type="match status" value="1"/>
</dbReference>
<dbReference type="KEGG" id="sspb:CP982_07200"/>
<dbReference type="Proteomes" id="UP000549009">
    <property type="component" value="Unassembled WGS sequence"/>
</dbReference>
<dbReference type="RefSeq" id="WP_150509721.1">
    <property type="nucleotide sequence ID" value="NZ_BMSQ01000020.1"/>
</dbReference>
<protein>
    <submittedName>
        <fullName evidence="5">ATP-dependent DNA ligase</fullName>
    </submittedName>
</protein>
<evidence type="ECO:0000256" key="1">
    <source>
        <dbReference type="ARBA" id="ARBA00007572"/>
    </source>
</evidence>
<dbReference type="GO" id="GO:0006310">
    <property type="term" value="P:DNA recombination"/>
    <property type="evidence" value="ECO:0007669"/>
    <property type="project" value="InterPro"/>
</dbReference>
<dbReference type="PROSITE" id="PS50160">
    <property type="entry name" value="DNA_LIGASE_A3"/>
    <property type="match status" value="1"/>
</dbReference>
<comment type="similarity">
    <text evidence="1">Belongs to the ATP-dependent DNA ligase family.</text>
</comment>